<evidence type="ECO:0000313" key="1">
    <source>
        <dbReference type="EMBL" id="GME97103.1"/>
    </source>
</evidence>
<protein>
    <submittedName>
        <fullName evidence="1">Unnamed protein product</fullName>
    </submittedName>
</protein>
<dbReference type="EMBL" id="BSXV01002926">
    <property type="protein sequence ID" value="GME97103.1"/>
    <property type="molecule type" value="Genomic_DNA"/>
</dbReference>
<organism evidence="1 2">
    <name type="scientific">Candida boidinii</name>
    <name type="common">Yeast</name>
    <dbReference type="NCBI Taxonomy" id="5477"/>
    <lineage>
        <taxon>Eukaryota</taxon>
        <taxon>Fungi</taxon>
        <taxon>Dikarya</taxon>
        <taxon>Ascomycota</taxon>
        <taxon>Saccharomycotina</taxon>
        <taxon>Pichiomycetes</taxon>
        <taxon>Pichiales</taxon>
        <taxon>Pichiaceae</taxon>
        <taxon>Ogataea</taxon>
        <taxon>Ogataea/Candida clade</taxon>
    </lineage>
</organism>
<sequence length="373" mass="43047">MIYLNNNLSIFCIFLILANVIIANTETLTFKKFKKNLIIRDRNDYINSHHHHHHQENEHHHQHGEIGVDSKVGIFPITGSYLDEINNIYHIDLNSNDEIKKYVNVDLNLNKSVGNNNNNNNNNKISDRGITSDKIYKTNDNISEFDINSLTIINYDLDFPNLKNLNDLNNEFNNELNKDINIISIHIKSLGELIKSHNNLQHCLNIYKLYENNKDIIDENEIDINKLNLNENENSNSNSNKNSIVLNSNCYFISLRIDLSDYLNSFKDENLNNFFVKSCWSAISPFSLNLKQINSISNNNNLLQIDLIPNYYLTSNEDLSNMNDELVINLSVLPNNKIFNLIDSNLLDLVKFITSVSLISIGLSKLLVDEMFQ</sequence>
<dbReference type="Proteomes" id="UP001165101">
    <property type="component" value="Unassembled WGS sequence"/>
</dbReference>
<proteinExistence type="predicted"/>
<evidence type="ECO:0000313" key="2">
    <source>
        <dbReference type="Proteomes" id="UP001165101"/>
    </source>
</evidence>
<accession>A0ACB5TY76</accession>
<keyword evidence="2" id="KW-1185">Reference proteome</keyword>
<gene>
    <name evidence="1" type="ORF">Cboi01_000449900</name>
</gene>
<name>A0ACB5TY76_CANBO</name>
<reference evidence="1" key="1">
    <citation type="submission" date="2023-04" db="EMBL/GenBank/DDBJ databases">
        <title>Candida boidinii NBRC 1967.</title>
        <authorList>
            <person name="Ichikawa N."/>
            <person name="Sato H."/>
            <person name="Tonouchi N."/>
        </authorList>
    </citation>
    <scope>NUCLEOTIDE SEQUENCE</scope>
    <source>
        <strain evidence="1">NBRC 1967</strain>
    </source>
</reference>
<comment type="caution">
    <text evidence="1">The sequence shown here is derived from an EMBL/GenBank/DDBJ whole genome shotgun (WGS) entry which is preliminary data.</text>
</comment>